<dbReference type="PANTHER" id="PTHR35910">
    <property type="entry name" value="2EXR DOMAIN-CONTAINING PROTEIN"/>
    <property type="match status" value="1"/>
</dbReference>
<dbReference type="PANTHER" id="PTHR35910:SF6">
    <property type="entry name" value="2EXR DOMAIN-CONTAINING PROTEIN"/>
    <property type="match status" value="1"/>
</dbReference>
<dbReference type="InterPro" id="IPR045518">
    <property type="entry name" value="2EXR"/>
</dbReference>
<gene>
    <name evidence="2" type="ORF">G7Y89_g7399</name>
</gene>
<dbReference type="Proteomes" id="UP000566819">
    <property type="component" value="Unassembled WGS sequence"/>
</dbReference>
<evidence type="ECO:0000313" key="2">
    <source>
        <dbReference type="EMBL" id="KAF4630742.1"/>
    </source>
</evidence>
<dbReference type="OrthoDB" id="3469466at2759"/>
<evidence type="ECO:0000313" key="3">
    <source>
        <dbReference type="Proteomes" id="UP000566819"/>
    </source>
</evidence>
<dbReference type="EMBL" id="JAAMPI010000518">
    <property type="protein sequence ID" value="KAF4630742.1"/>
    <property type="molecule type" value="Genomic_DNA"/>
</dbReference>
<evidence type="ECO:0000259" key="1">
    <source>
        <dbReference type="Pfam" id="PF20150"/>
    </source>
</evidence>
<name>A0A8H4RM56_9HELO</name>
<keyword evidence="3" id="KW-1185">Reference proteome</keyword>
<accession>A0A8H4RM56</accession>
<proteinExistence type="predicted"/>
<feature type="domain" description="2EXR" evidence="1">
    <location>
        <begin position="22"/>
        <end position="138"/>
    </location>
</feature>
<dbReference type="Pfam" id="PF20150">
    <property type="entry name" value="2EXR"/>
    <property type="match status" value="1"/>
</dbReference>
<protein>
    <recommendedName>
        <fullName evidence="1">2EXR domain-containing protein</fullName>
    </recommendedName>
</protein>
<sequence>MTASQHLQIVNPCYSRGEDVLFGQFLILPAELRLRIWQVAVEQHRLLEVEIEPPSDSGDAPPYSTINALNNLISGRNYFATVQGYQLHSKLLYINRESREVALRFYRVHIPCYLQSSKDGIERTIRATLYFNPEYDFIHLRARGPEHPFVDFLHDLKAYDPQDVGLLNLALDTNSMNHLYSLTNVSEAAARASLVAFFIAIAAAHLDSPFSRWARDHGTVARFPRRRSPIQPLDAQLMCVLTAGSDPRQMRVQWRELLQRWEIRQVQSTRERVFFAYDPLSYEQQVYDIRTANKFLKEEEAKWLEAQQQWKGVVRKHAGKVPIEGPGKLAKAVRPAIGFWLFPAEALGGLDEDISGMKKVFDMTGHWPELALSCLS</sequence>
<comment type="caution">
    <text evidence="2">The sequence shown here is derived from an EMBL/GenBank/DDBJ whole genome shotgun (WGS) entry which is preliminary data.</text>
</comment>
<dbReference type="AlphaFoldDB" id="A0A8H4RM56"/>
<reference evidence="2 3" key="1">
    <citation type="submission" date="2020-03" db="EMBL/GenBank/DDBJ databases">
        <title>Draft Genome Sequence of Cudoniella acicularis.</title>
        <authorList>
            <person name="Buettner E."/>
            <person name="Kellner H."/>
        </authorList>
    </citation>
    <scope>NUCLEOTIDE SEQUENCE [LARGE SCALE GENOMIC DNA]</scope>
    <source>
        <strain evidence="2 3">DSM 108380</strain>
    </source>
</reference>
<organism evidence="2 3">
    <name type="scientific">Cudoniella acicularis</name>
    <dbReference type="NCBI Taxonomy" id="354080"/>
    <lineage>
        <taxon>Eukaryota</taxon>
        <taxon>Fungi</taxon>
        <taxon>Dikarya</taxon>
        <taxon>Ascomycota</taxon>
        <taxon>Pezizomycotina</taxon>
        <taxon>Leotiomycetes</taxon>
        <taxon>Helotiales</taxon>
        <taxon>Tricladiaceae</taxon>
        <taxon>Cudoniella</taxon>
    </lineage>
</organism>